<reference evidence="1 2" key="1">
    <citation type="submission" date="2024-07" db="EMBL/GenBank/DDBJ databases">
        <authorList>
            <person name="Thanompreechachai J."/>
            <person name="Duangmal K."/>
        </authorList>
    </citation>
    <scope>NUCLEOTIDE SEQUENCE [LARGE SCALE GENOMIC DNA]</scope>
    <source>
        <strain evidence="1 2">TBRC 1896</strain>
    </source>
</reference>
<comment type="caution">
    <text evidence="1">The sequence shown here is derived from an EMBL/GenBank/DDBJ whole genome shotgun (WGS) entry which is preliminary data.</text>
</comment>
<evidence type="ECO:0000313" key="2">
    <source>
        <dbReference type="Proteomes" id="UP001566476"/>
    </source>
</evidence>
<dbReference type="Pfam" id="PF13481">
    <property type="entry name" value="AAA_25"/>
    <property type="match status" value="1"/>
</dbReference>
<evidence type="ECO:0000313" key="1">
    <source>
        <dbReference type="EMBL" id="MEZ0494643.1"/>
    </source>
</evidence>
<organism evidence="1 2">
    <name type="scientific">Kineococcus mangrovi</name>
    <dbReference type="NCBI Taxonomy" id="1660183"/>
    <lineage>
        <taxon>Bacteria</taxon>
        <taxon>Bacillati</taxon>
        <taxon>Actinomycetota</taxon>
        <taxon>Actinomycetes</taxon>
        <taxon>Kineosporiales</taxon>
        <taxon>Kineosporiaceae</taxon>
        <taxon>Kineococcus</taxon>
    </lineage>
</organism>
<sequence length="327" mass="34806">MSALAALHRNDLQIHTLDDLYDLADRNPEWLVEGLLIHGPNLLIGKRNVGKSRFADHLAACALLGQPVGRVLPLESCIERVVLVTAESGGLSERARSFRAAGVPRGLGHLYAVAYPHGVGIDWWQNLADAVRADDRTLLIVDNLTRLVTGSLNDDGAVKPILNGLDVFQQRGCASVVLAHIKDGGTEGPEARAIGHSVMGQSFRQQATVTPGPQPGSIRLRSEGHTGLAAQDFTLQLGTEHGTDFQLDPASLRRERGPQRQATLEEAAAFYLDNDLEKLPTIGARAQALADGLGGTVGTWRNAIGGGRRGAAFQARLALAQGVARSA</sequence>
<keyword evidence="2" id="KW-1185">Reference proteome</keyword>
<dbReference type="Gene3D" id="3.40.50.300">
    <property type="entry name" value="P-loop containing nucleotide triphosphate hydrolases"/>
    <property type="match status" value="1"/>
</dbReference>
<gene>
    <name evidence="1" type="ORF">AB2L28_20595</name>
</gene>
<proteinExistence type="predicted"/>
<dbReference type="EMBL" id="JBGGTQ010000015">
    <property type="protein sequence ID" value="MEZ0494643.1"/>
    <property type="molecule type" value="Genomic_DNA"/>
</dbReference>
<dbReference type="RefSeq" id="WP_370720875.1">
    <property type="nucleotide sequence ID" value="NZ_JBGGTQ010000015.1"/>
</dbReference>
<accession>A0ABV4I7I3</accession>
<name>A0ABV4I7I3_9ACTN</name>
<protein>
    <submittedName>
        <fullName evidence="1">AAA family ATPase</fullName>
    </submittedName>
</protein>
<dbReference type="InterPro" id="IPR027417">
    <property type="entry name" value="P-loop_NTPase"/>
</dbReference>
<dbReference type="Proteomes" id="UP001566476">
    <property type="component" value="Unassembled WGS sequence"/>
</dbReference>
<dbReference type="SUPFAM" id="SSF52540">
    <property type="entry name" value="P-loop containing nucleoside triphosphate hydrolases"/>
    <property type="match status" value="1"/>
</dbReference>